<sequence length="150" mass="17161">MKEVYYTYNNEALSSCIFLSVLSKTDKLEMGIAPLILPLLLDDRSVNYINNVEDSEISLNILIEQQPRLFTSFNQRFLSLLPVMINSLMILKQSGQIEIGTHIEARNSILLKDDNLGERYTKIEKAIPAVLYMFSLLSISELYSLLKIQL</sequence>
<proteinExistence type="predicted"/>
<reference evidence="2" key="1">
    <citation type="submission" date="2016-10" db="EMBL/GenBank/DDBJ databases">
        <authorList>
            <person name="Varghese N."/>
            <person name="Submissions S."/>
        </authorList>
    </citation>
    <scope>NUCLEOTIDE SEQUENCE [LARGE SCALE GENOMIC DNA]</scope>
    <source>
        <strain evidence="2">CGMCC 1.12402</strain>
    </source>
</reference>
<dbReference type="Pfam" id="PF20131">
    <property type="entry name" value="MC3"/>
    <property type="match status" value="1"/>
</dbReference>
<dbReference type="GeneID" id="99985362"/>
<protein>
    <submittedName>
        <fullName evidence="1">Uncharacterized protein</fullName>
    </submittedName>
</protein>
<evidence type="ECO:0000313" key="2">
    <source>
        <dbReference type="Proteomes" id="UP000199437"/>
    </source>
</evidence>
<evidence type="ECO:0000313" key="1">
    <source>
        <dbReference type="EMBL" id="SEV90775.1"/>
    </source>
</evidence>
<gene>
    <name evidence="1" type="ORF">SAMN05216290_0611</name>
</gene>
<dbReference type="AlphaFoldDB" id="A0A1I0MQ72"/>
<dbReference type="Proteomes" id="UP000199437">
    <property type="component" value="Unassembled WGS sequence"/>
</dbReference>
<dbReference type="RefSeq" id="WP_090256913.1">
    <property type="nucleotide sequence ID" value="NZ_FOIR01000001.1"/>
</dbReference>
<dbReference type="OrthoDB" id="1492989at2"/>
<name>A0A1I0MQ72_9BACT</name>
<dbReference type="STRING" id="1267423.SAMN05216290_0611"/>
<dbReference type="EMBL" id="FOIR01000001">
    <property type="protein sequence ID" value="SEV90775.1"/>
    <property type="molecule type" value="Genomic_DNA"/>
</dbReference>
<keyword evidence="2" id="KW-1185">Reference proteome</keyword>
<accession>A0A1I0MQ72</accession>
<organism evidence="1 2">
    <name type="scientific">Roseivirga pacifica</name>
    <dbReference type="NCBI Taxonomy" id="1267423"/>
    <lineage>
        <taxon>Bacteria</taxon>
        <taxon>Pseudomonadati</taxon>
        <taxon>Bacteroidota</taxon>
        <taxon>Cytophagia</taxon>
        <taxon>Cytophagales</taxon>
        <taxon>Roseivirgaceae</taxon>
        <taxon>Roseivirga</taxon>
    </lineage>
</organism>
<dbReference type="InterPro" id="IPR045390">
    <property type="entry name" value="ABC-3C_MC3"/>
</dbReference>